<keyword evidence="3" id="KW-1185">Reference proteome</keyword>
<keyword evidence="1" id="KW-0732">Signal</keyword>
<evidence type="ECO:0000313" key="3">
    <source>
        <dbReference type="Proteomes" id="UP000001292"/>
    </source>
</evidence>
<dbReference type="Proteomes" id="UP000001292">
    <property type="component" value="Unassembled WGS sequence"/>
</dbReference>
<evidence type="ECO:0000256" key="1">
    <source>
        <dbReference type="SAM" id="SignalP"/>
    </source>
</evidence>
<dbReference type="AlphaFoldDB" id="B4HU65"/>
<protein>
    <submittedName>
        <fullName evidence="2">GM14662</fullName>
    </submittedName>
</protein>
<accession>B4HU65</accession>
<dbReference type="OMA" id="CSRKFRE"/>
<dbReference type="OrthoDB" id="8068183at2759"/>
<feature type="signal peptide" evidence="1">
    <location>
        <begin position="1"/>
        <end position="17"/>
    </location>
</feature>
<feature type="chain" id="PRO_5002805938" evidence="1">
    <location>
        <begin position="18"/>
        <end position="155"/>
    </location>
</feature>
<dbReference type="EMBL" id="CH480817">
    <property type="protein sequence ID" value="EDW50486.1"/>
    <property type="molecule type" value="Genomic_DNA"/>
</dbReference>
<proteinExistence type="predicted"/>
<dbReference type="PhylomeDB" id="B4HU65"/>
<sequence>MKFFLLLALALVGIAAGAQLPDSATQGPNPQDIATPEPEYIDIDEPAPVAAAPAPRPVAAAPRPVFAAPAPLARPVARPVAHPVVVAQSFVQQPVQQQIVQRAQYVPPVAQQVVLPQQQLVGHTYNSRAGYQYRRPVYNETIKETTNKNKPRSKA</sequence>
<dbReference type="KEGG" id="dse:6610784"/>
<evidence type="ECO:0000313" key="2">
    <source>
        <dbReference type="EMBL" id="EDW50486.1"/>
    </source>
</evidence>
<gene>
    <name evidence="2" type="primary">Dsec\GM14662</name>
    <name evidence="2" type="ORF">Dsec_GM14662</name>
</gene>
<dbReference type="HOGENOM" id="CLU_1791663_0_0_1"/>
<name>B4HU65_DROSE</name>
<reference evidence="2 3" key="1">
    <citation type="journal article" date="2007" name="Nature">
        <title>Evolution of genes and genomes on the Drosophila phylogeny.</title>
        <authorList>
            <consortium name="Drosophila 12 Genomes Consortium"/>
            <person name="Clark A.G."/>
            <person name="Eisen M.B."/>
            <person name="Smith D.R."/>
            <person name="Bergman C.M."/>
            <person name="Oliver B."/>
            <person name="Markow T.A."/>
            <person name="Kaufman T.C."/>
            <person name="Kellis M."/>
            <person name="Gelbart W."/>
            <person name="Iyer V.N."/>
            <person name="Pollard D.A."/>
            <person name="Sackton T.B."/>
            <person name="Larracuente A.M."/>
            <person name="Singh N.D."/>
            <person name="Abad J.P."/>
            <person name="Abt D.N."/>
            <person name="Adryan B."/>
            <person name="Aguade M."/>
            <person name="Akashi H."/>
            <person name="Anderson W.W."/>
            <person name="Aquadro C.F."/>
            <person name="Ardell D.H."/>
            <person name="Arguello R."/>
            <person name="Artieri C.G."/>
            <person name="Barbash D.A."/>
            <person name="Barker D."/>
            <person name="Barsanti P."/>
            <person name="Batterham P."/>
            <person name="Batzoglou S."/>
            <person name="Begun D."/>
            <person name="Bhutkar A."/>
            <person name="Blanco E."/>
            <person name="Bosak S.A."/>
            <person name="Bradley R.K."/>
            <person name="Brand A.D."/>
            <person name="Brent M.R."/>
            <person name="Brooks A.N."/>
            <person name="Brown R.H."/>
            <person name="Butlin R.K."/>
            <person name="Caggese C."/>
            <person name="Calvi B.R."/>
            <person name="Bernardo de Carvalho A."/>
            <person name="Caspi A."/>
            <person name="Castrezana S."/>
            <person name="Celniker S.E."/>
            <person name="Chang J.L."/>
            <person name="Chapple C."/>
            <person name="Chatterji S."/>
            <person name="Chinwalla A."/>
            <person name="Civetta A."/>
            <person name="Clifton S.W."/>
            <person name="Comeron J.M."/>
            <person name="Costello J.C."/>
            <person name="Coyne J.A."/>
            <person name="Daub J."/>
            <person name="David R.G."/>
            <person name="Delcher A.L."/>
            <person name="Delehaunty K."/>
            <person name="Do C.B."/>
            <person name="Ebling H."/>
            <person name="Edwards K."/>
            <person name="Eickbush T."/>
            <person name="Evans J.D."/>
            <person name="Filipski A."/>
            <person name="Findeiss S."/>
            <person name="Freyhult E."/>
            <person name="Fulton L."/>
            <person name="Fulton R."/>
            <person name="Garcia A.C."/>
            <person name="Gardiner A."/>
            <person name="Garfield D.A."/>
            <person name="Garvin B.E."/>
            <person name="Gibson G."/>
            <person name="Gilbert D."/>
            <person name="Gnerre S."/>
            <person name="Godfrey J."/>
            <person name="Good R."/>
            <person name="Gotea V."/>
            <person name="Gravely B."/>
            <person name="Greenberg A.J."/>
            <person name="Griffiths-Jones S."/>
            <person name="Gross S."/>
            <person name="Guigo R."/>
            <person name="Gustafson E.A."/>
            <person name="Haerty W."/>
            <person name="Hahn M.W."/>
            <person name="Halligan D.L."/>
            <person name="Halpern A.L."/>
            <person name="Halter G.M."/>
            <person name="Han M.V."/>
            <person name="Heger A."/>
            <person name="Hillier L."/>
            <person name="Hinrichs A.S."/>
            <person name="Holmes I."/>
            <person name="Hoskins R.A."/>
            <person name="Hubisz M.J."/>
            <person name="Hultmark D."/>
            <person name="Huntley M.A."/>
            <person name="Jaffe D.B."/>
            <person name="Jagadeeshan S."/>
            <person name="Jeck W.R."/>
            <person name="Johnson J."/>
            <person name="Jones C.D."/>
            <person name="Jordan W.C."/>
            <person name="Karpen G.H."/>
            <person name="Kataoka E."/>
            <person name="Keightley P.D."/>
            <person name="Kheradpour P."/>
            <person name="Kirkness E.F."/>
            <person name="Koerich L.B."/>
            <person name="Kristiansen K."/>
            <person name="Kudrna D."/>
            <person name="Kulathinal R.J."/>
            <person name="Kumar S."/>
            <person name="Kwok R."/>
            <person name="Lander E."/>
            <person name="Langley C.H."/>
            <person name="Lapoint R."/>
            <person name="Lazzaro B.P."/>
            <person name="Lee S.J."/>
            <person name="Levesque L."/>
            <person name="Li R."/>
            <person name="Lin C.F."/>
            <person name="Lin M.F."/>
            <person name="Lindblad-Toh K."/>
            <person name="Llopart A."/>
            <person name="Long M."/>
            <person name="Low L."/>
            <person name="Lozovsky E."/>
            <person name="Lu J."/>
            <person name="Luo M."/>
            <person name="Machado C.A."/>
            <person name="Makalowski W."/>
            <person name="Marzo M."/>
            <person name="Matsuda M."/>
            <person name="Matzkin L."/>
            <person name="McAllister B."/>
            <person name="McBride C.S."/>
            <person name="McKernan B."/>
            <person name="McKernan K."/>
            <person name="Mendez-Lago M."/>
            <person name="Minx P."/>
            <person name="Mollenhauer M.U."/>
            <person name="Montooth K."/>
            <person name="Mount S.M."/>
            <person name="Mu X."/>
            <person name="Myers E."/>
            <person name="Negre B."/>
            <person name="Newfeld S."/>
            <person name="Nielsen R."/>
            <person name="Noor M.A."/>
            <person name="O'Grady P."/>
            <person name="Pachter L."/>
            <person name="Papaceit M."/>
            <person name="Parisi M.J."/>
            <person name="Parisi M."/>
            <person name="Parts L."/>
            <person name="Pedersen J.S."/>
            <person name="Pesole G."/>
            <person name="Phillippy A.M."/>
            <person name="Ponting C.P."/>
            <person name="Pop M."/>
            <person name="Porcelli D."/>
            <person name="Powell J.R."/>
            <person name="Prohaska S."/>
            <person name="Pruitt K."/>
            <person name="Puig M."/>
            <person name="Quesneville H."/>
            <person name="Ram K.R."/>
            <person name="Rand D."/>
            <person name="Rasmussen M.D."/>
            <person name="Reed L.K."/>
            <person name="Reenan R."/>
            <person name="Reily A."/>
            <person name="Remington K.A."/>
            <person name="Rieger T.T."/>
            <person name="Ritchie M.G."/>
            <person name="Robin C."/>
            <person name="Rogers Y.H."/>
            <person name="Rohde C."/>
            <person name="Rozas J."/>
            <person name="Rubenfield M.J."/>
            <person name="Ruiz A."/>
            <person name="Russo S."/>
            <person name="Salzberg S.L."/>
            <person name="Sanchez-Gracia A."/>
            <person name="Saranga D.J."/>
            <person name="Sato H."/>
            <person name="Schaeffer S.W."/>
            <person name="Schatz M.C."/>
            <person name="Schlenke T."/>
            <person name="Schwartz R."/>
            <person name="Segarra C."/>
            <person name="Singh R.S."/>
            <person name="Sirot L."/>
            <person name="Sirota M."/>
            <person name="Sisneros N.B."/>
            <person name="Smith C.D."/>
            <person name="Smith T.F."/>
            <person name="Spieth J."/>
            <person name="Stage D.E."/>
            <person name="Stark A."/>
            <person name="Stephan W."/>
            <person name="Strausberg R.L."/>
            <person name="Strempel S."/>
            <person name="Sturgill D."/>
            <person name="Sutton G."/>
            <person name="Sutton G.G."/>
            <person name="Tao W."/>
            <person name="Teichmann S."/>
            <person name="Tobari Y.N."/>
            <person name="Tomimura Y."/>
            <person name="Tsolas J.M."/>
            <person name="Valente V.L."/>
            <person name="Venter E."/>
            <person name="Venter J.C."/>
            <person name="Vicario S."/>
            <person name="Vieira F.G."/>
            <person name="Vilella A.J."/>
            <person name="Villasante A."/>
            <person name="Walenz B."/>
            <person name="Wang J."/>
            <person name="Wasserman M."/>
            <person name="Watts T."/>
            <person name="Wilson D."/>
            <person name="Wilson R.K."/>
            <person name="Wing R.A."/>
            <person name="Wolfner M.F."/>
            <person name="Wong A."/>
            <person name="Wong G.K."/>
            <person name="Wu C.I."/>
            <person name="Wu G."/>
            <person name="Yamamoto D."/>
            <person name="Yang H.P."/>
            <person name="Yang S.P."/>
            <person name="Yorke J.A."/>
            <person name="Yoshida K."/>
            <person name="Zdobnov E."/>
            <person name="Zhang P."/>
            <person name="Zhang Y."/>
            <person name="Zimin A.V."/>
            <person name="Baldwin J."/>
            <person name="Abdouelleil A."/>
            <person name="Abdulkadir J."/>
            <person name="Abebe A."/>
            <person name="Abera B."/>
            <person name="Abreu J."/>
            <person name="Acer S.C."/>
            <person name="Aftuck L."/>
            <person name="Alexander A."/>
            <person name="An P."/>
            <person name="Anderson E."/>
            <person name="Anderson S."/>
            <person name="Arachi H."/>
            <person name="Azer M."/>
            <person name="Bachantsang P."/>
            <person name="Barry A."/>
            <person name="Bayul T."/>
            <person name="Berlin A."/>
            <person name="Bessette D."/>
            <person name="Bloom T."/>
            <person name="Blye J."/>
            <person name="Boguslavskiy L."/>
            <person name="Bonnet C."/>
            <person name="Boukhgalter B."/>
            <person name="Bourzgui I."/>
            <person name="Brown A."/>
            <person name="Cahill P."/>
            <person name="Channer S."/>
            <person name="Cheshatsang Y."/>
            <person name="Chuda L."/>
            <person name="Citroen M."/>
            <person name="Collymore A."/>
            <person name="Cooke P."/>
            <person name="Costello M."/>
            <person name="D'Aco K."/>
            <person name="Daza R."/>
            <person name="De Haan G."/>
            <person name="DeGray S."/>
            <person name="DeMaso C."/>
            <person name="Dhargay N."/>
            <person name="Dooley K."/>
            <person name="Dooley E."/>
            <person name="Doricent M."/>
            <person name="Dorje P."/>
            <person name="Dorjee K."/>
            <person name="Dupes A."/>
            <person name="Elong R."/>
            <person name="Falk J."/>
            <person name="Farina A."/>
            <person name="Faro S."/>
            <person name="Ferguson D."/>
            <person name="Fisher S."/>
            <person name="Foley C.D."/>
            <person name="Franke A."/>
            <person name="Friedrich D."/>
            <person name="Gadbois L."/>
            <person name="Gearin G."/>
            <person name="Gearin C.R."/>
            <person name="Giannoukos G."/>
            <person name="Goode T."/>
            <person name="Graham J."/>
            <person name="Grandbois E."/>
            <person name="Grewal S."/>
            <person name="Gyaltsen K."/>
            <person name="Hafez N."/>
            <person name="Hagos B."/>
            <person name="Hall J."/>
            <person name="Henson C."/>
            <person name="Hollinger A."/>
            <person name="Honan T."/>
            <person name="Huard M.D."/>
            <person name="Hughes L."/>
            <person name="Hurhula B."/>
            <person name="Husby M.E."/>
            <person name="Kamat A."/>
            <person name="Kanga B."/>
            <person name="Kashin S."/>
            <person name="Khazanovich D."/>
            <person name="Kisner P."/>
            <person name="Lance K."/>
            <person name="Lara M."/>
            <person name="Lee W."/>
            <person name="Lennon N."/>
            <person name="Letendre F."/>
            <person name="LeVine R."/>
            <person name="Lipovsky A."/>
            <person name="Liu X."/>
            <person name="Liu J."/>
            <person name="Liu S."/>
            <person name="Lokyitsang T."/>
            <person name="Lokyitsang Y."/>
            <person name="Lubonja R."/>
            <person name="Lui A."/>
            <person name="MacDonald P."/>
            <person name="Magnisalis V."/>
            <person name="Maru K."/>
            <person name="Matthews C."/>
            <person name="McCusker W."/>
            <person name="McDonough S."/>
            <person name="Mehta T."/>
            <person name="Meldrim J."/>
            <person name="Meneus L."/>
            <person name="Mihai O."/>
            <person name="Mihalev A."/>
            <person name="Mihova T."/>
            <person name="Mittelman R."/>
            <person name="Mlenga V."/>
            <person name="Montmayeur A."/>
            <person name="Mulrain L."/>
            <person name="Navidi A."/>
            <person name="Naylor J."/>
            <person name="Negash T."/>
            <person name="Nguyen T."/>
            <person name="Nguyen N."/>
            <person name="Nicol R."/>
            <person name="Norbu C."/>
            <person name="Norbu N."/>
            <person name="Novod N."/>
            <person name="O'Neill B."/>
            <person name="Osman S."/>
            <person name="Markiewicz E."/>
            <person name="Oyono O.L."/>
            <person name="Patti C."/>
            <person name="Phunkhang P."/>
            <person name="Pierre F."/>
            <person name="Priest M."/>
            <person name="Raghuraman S."/>
            <person name="Rege F."/>
            <person name="Reyes R."/>
            <person name="Rise C."/>
            <person name="Rogov P."/>
            <person name="Ross K."/>
            <person name="Ryan E."/>
            <person name="Settipalli S."/>
            <person name="Shea T."/>
            <person name="Sherpa N."/>
            <person name="Shi L."/>
            <person name="Shih D."/>
            <person name="Sparrow T."/>
            <person name="Spaulding J."/>
            <person name="Stalker J."/>
            <person name="Stange-Thomann N."/>
            <person name="Stavropoulos S."/>
            <person name="Stone C."/>
            <person name="Strader C."/>
            <person name="Tesfaye S."/>
            <person name="Thomson T."/>
            <person name="Thoulutsang Y."/>
            <person name="Thoulutsang D."/>
            <person name="Topham K."/>
            <person name="Topping I."/>
            <person name="Tsamla T."/>
            <person name="Vassiliev H."/>
            <person name="Vo A."/>
            <person name="Wangchuk T."/>
            <person name="Wangdi T."/>
            <person name="Weiand M."/>
            <person name="Wilkinson J."/>
            <person name="Wilson A."/>
            <person name="Yadav S."/>
            <person name="Young G."/>
            <person name="Yu Q."/>
            <person name="Zembek L."/>
            <person name="Zhong D."/>
            <person name="Zimmer A."/>
            <person name="Zwirko Z."/>
            <person name="Jaffe D.B."/>
            <person name="Alvarez P."/>
            <person name="Brockman W."/>
            <person name="Butler J."/>
            <person name="Chin C."/>
            <person name="Gnerre S."/>
            <person name="Grabherr M."/>
            <person name="Kleber M."/>
            <person name="Mauceli E."/>
            <person name="MacCallum I."/>
        </authorList>
    </citation>
    <scope>NUCLEOTIDE SEQUENCE [LARGE SCALE GENOMIC DNA]</scope>
    <source>
        <strain evidence="3">Rob3c / Tucson 14021-0248.25</strain>
    </source>
</reference>
<organism evidence="3">
    <name type="scientific">Drosophila sechellia</name>
    <name type="common">Fruit fly</name>
    <dbReference type="NCBI Taxonomy" id="7238"/>
    <lineage>
        <taxon>Eukaryota</taxon>
        <taxon>Metazoa</taxon>
        <taxon>Ecdysozoa</taxon>
        <taxon>Arthropoda</taxon>
        <taxon>Hexapoda</taxon>
        <taxon>Insecta</taxon>
        <taxon>Pterygota</taxon>
        <taxon>Neoptera</taxon>
        <taxon>Endopterygota</taxon>
        <taxon>Diptera</taxon>
        <taxon>Brachycera</taxon>
        <taxon>Muscomorpha</taxon>
        <taxon>Ephydroidea</taxon>
        <taxon>Drosophilidae</taxon>
        <taxon>Drosophila</taxon>
        <taxon>Sophophora</taxon>
    </lineage>
</organism>